<protein>
    <recommendedName>
        <fullName evidence="7">Very-long-chain 3-oxoacyl-CoA reductase</fullName>
    </recommendedName>
</protein>
<dbReference type="EMBL" id="CAEKDK010000001">
    <property type="protein sequence ID" value="CAB4264228.1"/>
    <property type="molecule type" value="Genomic_DNA"/>
</dbReference>
<dbReference type="InterPro" id="IPR036291">
    <property type="entry name" value="NAD(P)-bd_dom_sf"/>
</dbReference>
<dbReference type="SUPFAM" id="SSF51735">
    <property type="entry name" value="NAD(P)-binding Rossmann-fold domains"/>
    <property type="match status" value="1"/>
</dbReference>
<evidence type="ECO:0000256" key="2">
    <source>
        <dbReference type="ARBA" id="ARBA00022857"/>
    </source>
</evidence>
<dbReference type="PRINTS" id="PR00080">
    <property type="entry name" value="SDRFAMILY"/>
</dbReference>
<dbReference type="Gene3D" id="3.40.50.720">
    <property type="entry name" value="NAD(P)-binding Rossmann-like Domain"/>
    <property type="match status" value="1"/>
</dbReference>
<accession>A0A6J5TNY2</accession>
<dbReference type="Proteomes" id="UP000507222">
    <property type="component" value="Unassembled WGS sequence"/>
</dbReference>
<evidence type="ECO:0000313" key="5">
    <source>
        <dbReference type="EMBL" id="CAB4264228.1"/>
    </source>
</evidence>
<organism evidence="5 6">
    <name type="scientific">Prunus armeniaca</name>
    <name type="common">Apricot</name>
    <name type="synonym">Armeniaca vulgaris</name>
    <dbReference type="NCBI Taxonomy" id="36596"/>
    <lineage>
        <taxon>Eukaryota</taxon>
        <taxon>Viridiplantae</taxon>
        <taxon>Streptophyta</taxon>
        <taxon>Embryophyta</taxon>
        <taxon>Tracheophyta</taxon>
        <taxon>Spermatophyta</taxon>
        <taxon>Magnoliopsida</taxon>
        <taxon>eudicotyledons</taxon>
        <taxon>Gunneridae</taxon>
        <taxon>Pentapetalae</taxon>
        <taxon>rosids</taxon>
        <taxon>fabids</taxon>
        <taxon>Rosales</taxon>
        <taxon>Rosaceae</taxon>
        <taxon>Amygdaloideae</taxon>
        <taxon>Amygdaleae</taxon>
        <taxon>Prunus</taxon>
    </lineage>
</organism>
<evidence type="ECO:0008006" key="7">
    <source>
        <dbReference type="Google" id="ProtNLM"/>
    </source>
</evidence>
<name>A0A6J5TNY2_PRUAR</name>
<dbReference type="PRINTS" id="PR00081">
    <property type="entry name" value="GDHRDH"/>
</dbReference>
<comment type="subcellular location">
    <subcellularLocation>
        <location evidence="1">Endoplasmic reticulum</location>
    </subcellularLocation>
</comment>
<dbReference type="InterPro" id="IPR002347">
    <property type="entry name" value="SDR_fam"/>
</dbReference>
<proteinExistence type="inferred from homology"/>
<gene>
    <name evidence="5" type="ORF">CURHAP_LOCUS5913</name>
</gene>
<evidence type="ECO:0000256" key="1">
    <source>
        <dbReference type="ARBA" id="ARBA00004240"/>
    </source>
</evidence>
<evidence type="ECO:0000313" key="6">
    <source>
        <dbReference type="Proteomes" id="UP000507222"/>
    </source>
</evidence>
<dbReference type="CDD" id="cd05356">
    <property type="entry name" value="17beta-HSD1_like_SDR_c"/>
    <property type="match status" value="1"/>
</dbReference>
<dbReference type="GO" id="GO:0045703">
    <property type="term" value="F:ketoreductase activity"/>
    <property type="evidence" value="ECO:0007669"/>
    <property type="project" value="TreeGrafter"/>
</dbReference>
<dbReference type="Pfam" id="PF00106">
    <property type="entry name" value="adh_short"/>
    <property type="match status" value="1"/>
</dbReference>
<reference evidence="5 6" key="1">
    <citation type="submission" date="2020-05" db="EMBL/GenBank/DDBJ databases">
        <authorList>
            <person name="Campoy J."/>
            <person name="Schneeberger K."/>
            <person name="Spophaly S."/>
        </authorList>
    </citation>
    <scope>NUCLEOTIDE SEQUENCE [LARGE SCALE GENOMIC DNA]</scope>
    <source>
        <strain evidence="5">PruArmRojPasFocal</strain>
    </source>
</reference>
<keyword evidence="2" id="KW-0521">NADP</keyword>
<dbReference type="PANTHER" id="PTHR43899">
    <property type="entry name" value="RH59310P"/>
    <property type="match status" value="1"/>
</dbReference>
<sequence length="384" mass="42710">MAKDKGKARVVTIYVNSDNPYKRLVMFSSIVIETQRQGPPCPGKGLPAGTARTGKPNPTNFSTETLAMEFQEIFVVATSTVGFISLCKPIISFLRWVWVVFLRPPKNFKDYGSWALITGSTDGIGKALAFEMASKGLNLVLVGRNPSKLEVTSTELHEKYGGQIQIKNIVIDLAKFSGEEIGNAIEEGIKGLDVGILINNAGVAYPYARFFHEVDLELMESTMKVNIEGATWVTKAVLPIMLKKKKGAIVNIGSASSEILPSYPLYTVYAASKAYISMFSKSISLEYKKHGIDVQCQIPMLVATKMTKLKPSSFFVASPEMYSKASMRWIGYEHLCTPYWGHSVQWLIIRVLPDVLLNAIILRYFVGMRRRGQLKEAQNKSKQM</sequence>
<dbReference type="AlphaFoldDB" id="A0A6J5TNY2"/>
<dbReference type="FunFam" id="3.40.50.720:FF:000137">
    <property type="entry name" value="Hydroxysteroid (17-beta) dehydrogenase 3"/>
    <property type="match status" value="1"/>
</dbReference>
<dbReference type="GO" id="GO:0005783">
    <property type="term" value="C:endoplasmic reticulum"/>
    <property type="evidence" value="ECO:0007669"/>
    <property type="project" value="UniProtKB-SubCell"/>
</dbReference>
<dbReference type="InterPro" id="IPR020904">
    <property type="entry name" value="Sc_DH/Rdtase_CS"/>
</dbReference>
<evidence type="ECO:0000256" key="4">
    <source>
        <dbReference type="RuleBase" id="RU000363"/>
    </source>
</evidence>
<evidence type="ECO:0000256" key="3">
    <source>
        <dbReference type="ARBA" id="ARBA00023002"/>
    </source>
</evidence>
<dbReference type="PROSITE" id="PS00061">
    <property type="entry name" value="ADH_SHORT"/>
    <property type="match status" value="1"/>
</dbReference>
<comment type="similarity">
    <text evidence="4">Belongs to the short-chain dehydrogenases/reductases (SDR) family.</text>
</comment>
<keyword evidence="3" id="KW-0560">Oxidoreductase</keyword>
<dbReference type="PANTHER" id="PTHR43899:SF25">
    <property type="entry name" value="ENOYL-(ACYL CARRIER) REDUCTASE"/>
    <property type="match status" value="1"/>
</dbReference>
<dbReference type="InterPro" id="IPR051019">
    <property type="entry name" value="VLCFA-Steroid_DH"/>
</dbReference>